<proteinExistence type="predicted"/>
<feature type="compositionally biased region" description="Polar residues" evidence="1">
    <location>
        <begin position="45"/>
        <end position="56"/>
    </location>
</feature>
<reference evidence="2" key="1">
    <citation type="submission" date="2022-12" db="EMBL/GenBank/DDBJ databases">
        <authorList>
            <person name="Petersen C."/>
        </authorList>
    </citation>
    <scope>NUCLEOTIDE SEQUENCE</scope>
    <source>
        <strain evidence="2">IBT 30728</strain>
    </source>
</reference>
<protein>
    <submittedName>
        <fullName evidence="2">Uncharacterized protein</fullName>
    </submittedName>
</protein>
<feature type="compositionally biased region" description="Basic and acidic residues" evidence="1">
    <location>
        <begin position="74"/>
        <end position="94"/>
    </location>
</feature>
<dbReference type="AlphaFoldDB" id="A0A9W9XF01"/>
<dbReference type="Proteomes" id="UP001148312">
    <property type="component" value="Unassembled WGS sequence"/>
</dbReference>
<feature type="compositionally biased region" description="Low complexity" evidence="1">
    <location>
        <begin position="14"/>
        <end position="29"/>
    </location>
</feature>
<name>A0A9W9XF01_9EURO</name>
<feature type="region of interest" description="Disordered" evidence="1">
    <location>
        <begin position="1"/>
        <end position="149"/>
    </location>
</feature>
<organism evidence="2 3">
    <name type="scientific">Penicillium diatomitis</name>
    <dbReference type="NCBI Taxonomy" id="2819901"/>
    <lineage>
        <taxon>Eukaryota</taxon>
        <taxon>Fungi</taxon>
        <taxon>Dikarya</taxon>
        <taxon>Ascomycota</taxon>
        <taxon>Pezizomycotina</taxon>
        <taxon>Eurotiomycetes</taxon>
        <taxon>Eurotiomycetidae</taxon>
        <taxon>Eurotiales</taxon>
        <taxon>Aspergillaceae</taxon>
        <taxon>Penicillium</taxon>
    </lineage>
</organism>
<dbReference type="RefSeq" id="XP_056791686.1">
    <property type="nucleotide sequence ID" value="XM_056934145.1"/>
</dbReference>
<keyword evidence="3" id="KW-1185">Reference proteome</keyword>
<feature type="compositionally biased region" description="Polar residues" evidence="1">
    <location>
        <begin position="136"/>
        <end position="149"/>
    </location>
</feature>
<evidence type="ECO:0000313" key="2">
    <source>
        <dbReference type="EMBL" id="KAJ5489653.1"/>
    </source>
</evidence>
<reference evidence="2" key="2">
    <citation type="journal article" date="2023" name="IMA Fungus">
        <title>Comparative genomic study of the Penicillium genus elucidates a diverse pangenome and 15 lateral gene transfer events.</title>
        <authorList>
            <person name="Petersen C."/>
            <person name="Sorensen T."/>
            <person name="Nielsen M.R."/>
            <person name="Sondergaard T.E."/>
            <person name="Sorensen J.L."/>
            <person name="Fitzpatrick D.A."/>
            <person name="Frisvad J.C."/>
            <person name="Nielsen K.L."/>
        </authorList>
    </citation>
    <scope>NUCLEOTIDE SEQUENCE</scope>
    <source>
        <strain evidence="2">IBT 30728</strain>
    </source>
</reference>
<accession>A0A9W9XF01</accession>
<comment type="caution">
    <text evidence="2">The sequence shown here is derived from an EMBL/GenBank/DDBJ whole genome shotgun (WGS) entry which is preliminary data.</text>
</comment>
<dbReference type="GeneID" id="81624394"/>
<gene>
    <name evidence="2" type="ORF">N7539_004543</name>
</gene>
<evidence type="ECO:0000313" key="3">
    <source>
        <dbReference type="Proteomes" id="UP001148312"/>
    </source>
</evidence>
<evidence type="ECO:0000256" key="1">
    <source>
        <dbReference type="SAM" id="MobiDB-lite"/>
    </source>
</evidence>
<feature type="compositionally biased region" description="Basic residues" evidence="1">
    <location>
        <begin position="58"/>
        <end position="67"/>
    </location>
</feature>
<dbReference type="EMBL" id="JAPWDQ010000004">
    <property type="protein sequence ID" value="KAJ5489653.1"/>
    <property type="molecule type" value="Genomic_DNA"/>
</dbReference>
<sequence length="149" mass="15478">MSAPRGETPSLGDAQPPAAAAAEEQATAELSVEEKSQPPNYAPAETQSSPASTSALITRKRATKRAPRATSSEAEAKQPKKCGRLREVTLDRSAESQSATPEKCGSPRRVVTEASAEPKSTESSIATKVNGKRAKQVSSTASSPATEAK</sequence>